<protein>
    <submittedName>
        <fullName evidence="1">Uncharacterized protein</fullName>
    </submittedName>
</protein>
<dbReference type="EMBL" id="JAHHHW010000162">
    <property type="protein sequence ID" value="MBW4435329.1"/>
    <property type="molecule type" value="Genomic_DNA"/>
</dbReference>
<name>A0A9E3LWN0_9NOST</name>
<evidence type="ECO:0000313" key="2">
    <source>
        <dbReference type="Proteomes" id="UP000813215"/>
    </source>
</evidence>
<proteinExistence type="predicted"/>
<evidence type="ECO:0000313" key="1">
    <source>
        <dbReference type="EMBL" id="MBW4435329.1"/>
    </source>
</evidence>
<dbReference type="Proteomes" id="UP000813215">
    <property type="component" value="Unassembled WGS sequence"/>
</dbReference>
<dbReference type="AlphaFoldDB" id="A0A9E3LWN0"/>
<gene>
    <name evidence="1" type="ORF">KME28_27375</name>
</gene>
<organism evidence="1 2">
    <name type="scientific">Pelatocladus maniniholoensis HA4357-MV3</name>
    <dbReference type="NCBI Taxonomy" id="1117104"/>
    <lineage>
        <taxon>Bacteria</taxon>
        <taxon>Bacillati</taxon>
        <taxon>Cyanobacteriota</taxon>
        <taxon>Cyanophyceae</taxon>
        <taxon>Nostocales</taxon>
        <taxon>Nostocaceae</taxon>
        <taxon>Pelatocladus</taxon>
    </lineage>
</organism>
<accession>A0A9E3LWN0</accession>
<sequence>MMSPYKNPLPLGEYAASKVLISFYKDRWIPITFCSLVDAIAIHRKAVQIGKEIFIFPPDSKFYQSR</sequence>
<reference evidence="1" key="2">
    <citation type="journal article" date="2022" name="Microbiol. Resour. Announc.">
        <title>Metagenome Sequencing to Explore Phylogenomics of Terrestrial Cyanobacteria.</title>
        <authorList>
            <person name="Ward R.D."/>
            <person name="Stajich J.E."/>
            <person name="Johansen J.R."/>
            <person name="Huntemann M."/>
            <person name="Clum A."/>
            <person name="Foster B."/>
            <person name="Foster B."/>
            <person name="Roux S."/>
            <person name="Palaniappan K."/>
            <person name="Varghese N."/>
            <person name="Mukherjee S."/>
            <person name="Reddy T.B.K."/>
            <person name="Daum C."/>
            <person name="Copeland A."/>
            <person name="Chen I.A."/>
            <person name="Ivanova N.N."/>
            <person name="Kyrpides N.C."/>
            <person name="Shapiro N."/>
            <person name="Eloe-Fadrosh E.A."/>
            <person name="Pietrasiak N."/>
        </authorList>
    </citation>
    <scope>NUCLEOTIDE SEQUENCE</scope>
    <source>
        <strain evidence="1">HA4357-MV3</strain>
    </source>
</reference>
<reference evidence="1" key="1">
    <citation type="submission" date="2021-05" db="EMBL/GenBank/DDBJ databases">
        <authorList>
            <person name="Pietrasiak N."/>
            <person name="Ward R."/>
            <person name="Stajich J.E."/>
            <person name="Kurbessoian T."/>
        </authorList>
    </citation>
    <scope>NUCLEOTIDE SEQUENCE</scope>
    <source>
        <strain evidence="1">HA4357-MV3</strain>
    </source>
</reference>
<comment type="caution">
    <text evidence="1">The sequence shown here is derived from an EMBL/GenBank/DDBJ whole genome shotgun (WGS) entry which is preliminary data.</text>
</comment>